<sequence>MHLLFPGVFIFMARYKFFIGFLLSGALLFALLGAVSFLGQDYNAREGIIRATLLAAGQEYEAWLPEGSTAYDLMISAAENSEFEFRGKNFWGLGFFVEEINGLAQNPKEDMYWIYYINGEKALVGVSQYTIQPNNSIEWKYESEQ</sequence>
<dbReference type="EMBL" id="MHUH01000022">
    <property type="protein sequence ID" value="OHA73144.1"/>
    <property type="molecule type" value="Genomic_DNA"/>
</dbReference>
<gene>
    <name evidence="2" type="ORF">A2940_00685</name>
</gene>
<evidence type="ECO:0000313" key="2">
    <source>
        <dbReference type="EMBL" id="OHA73144.1"/>
    </source>
</evidence>
<reference evidence="2 3" key="1">
    <citation type="journal article" date="2016" name="Nat. Commun.">
        <title>Thousands of microbial genomes shed light on interconnected biogeochemical processes in an aquifer system.</title>
        <authorList>
            <person name="Anantharaman K."/>
            <person name="Brown C.T."/>
            <person name="Hug L.A."/>
            <person name="Sharon I."/>
            <person name="Castelle C.J."/>
            <person name="Probst A.J."/>
            <person name="Thomas B.C."/>
            <person name="Singh A."/>
            <person name="Wilkins M.J."/>
            <person name="Karaoz U."/>
            <person name="Brodie E.L."/>
            <person name="Williams K.H."/>
            <person name="Hubbard S.S."/>
            <person name="Banfield J.F."/>
        </authorList>
    </citation>
    <scope>NUCLEOTIDE SEQUENCE [LARGE SCALE GENOMIC DNA]</scope>
</reference>
<name>A0A1G2RJX7_9BACT</name>
<dbReference type="InterPro" id="IPR027954">
    <property type="entry name" value="Transcobalamin-like_C"/>
</dbReference>
<accession>A0A1G2RJX7</accession>
<evidence type="ECO:0000259" key="1">
    <source>
        <dbReference type="Pfam" id="PF14478"/>
    </source>
</evidence>
<comment type="caution">
    <text evidence="2">The sequence shown here is derived from an EMBL/GenBank/DDBJ whole genome shotgun (WGS) entry which is preliminary data.</text>
</comment>
<proteinExistence type="predicted"/>
<evidence type="ECO:0000313" key="3">
    <source>
        <dbReference type="Proteomes" id="UP000178421"/>
    </source>
</evidence>
<organism evidence="2 3">
    <name type="scientific">Candidatus Wildermuthbacteria bacterium RIFCSPLOWO2_01_FULL_48_29</name>
    <dbReference type="NCBI Taxonomy" id="1802462"/>
    <lineage>
        <taxon>Bacteria</taxon>
        <taxon>Candidatus Wildermuthiibacteriota</taxon>
    </lineage>
</organism>
<protein>
    <recommendedName>
        <fullName evidence="1">Transcobalamin-like C-terminal domain-containing protein</fullName>
    </recommendedName>
</protein>
<feature type="domain" description="Transcobalamin-like C-terminal" evidence="1">
    <location>
        <begin position="67"/>
        <end position="142"/>
    </location>
</feature>
<dbReference type="Gene3D" id="2.170.130.30">
    <property type="match status" value="1"/>
</dbReference>
<dbReference type="Proteomes" id="UP000178421">
    <property type="component" value="Unassembled WGS sequence"/>
</dbReference>
<dbReference type="Pfam" id="PF14478">
    <property type="entry name" value="DUF4430"/>
    <property type="match status" value="1"/>
</dbReference>
<dbReference type="AlphaFoldDB" id="A0A1G2RJX7"/>